<reference evidence="3" key="1">
    <citation type="submission" date="2019-06" db="EMBL/GenBank/DDBJ databases">
        <authorList>
            <person name="Zheng W."/>
        </authorList>
    </citation>
    <scope>NUCLEOTIDE SEQUENCE</scope>
    <source>
        <strain evidence="3">QDHG01</strain>
    </source>
</reference>
<dbReference type="Proteomes" id="UP000785679">
    <property type="component" value="Unassembled WGS sequence"/>
</dbReference>
<feature type="region of interest" description="Disordered" evidence="1">
    <location>
        <begin position="178"/>
        <end position="267"/>
    </location>
</feature>
<evidence type="ECO:0000313" key="4">
    <source>
        <dbReference type="Proteomes" id="UP000785679"/>
    </source>
</evidence>
<feature type="domain" description="HTH OST-type" evidence="2">
    <location>
        <begin position="721"/>
        <end position="794"/>
    </location>
</feature>
<dbReference type="InterPro" id="IPR025605">
    <property type="entry name" value="OST-HTH/LOTUS_dom"/>
</dbReference>
<feature type="region of interest" description="Disordered" evidence="1">
    <location>
        <begin position="286"/>
        <end position="334"/>
    </location>
</feature>
<dbReference type="EMBL" id="RRYP01000756">
    <property type="protein sequence ID" value="TNV86896.1"/>
    <property type="molecule type" value="Genomic_DNA"/>
</dbReference>
<feature type="compositionally biased region" description="Polar residues" evidence="1">
    <location>
        <begin position="701"/>
        <end position="714"/>
    </location>
</feature>
<evidence type="ECO:0000259" key="2">
    <source>
        <dbReference type="PROSITE" id="PS51644"/>
    </source>
</evidence>
<feature type="region of interest" description="Disordered" evidence="1">
    <location>
        <begin position="76"/>
        <end position="123"/>
    </location>
</feature>
<feature type="compositionally biased region" description="Polar residues" evidence="1">
    <location>
        <begin position="206"/>
        <end position="215"/>
    </location>
</feature>
<dbReference type="CDD" id="cd08824">
    <property type="entry name" value="LOTUS"/>
    <property type="match status" value="1"/>
</dbReference>
<dbReference type="PROSITE" id="PS51644">
    <property type="entry name" value="HTH_OST"/>
    <property type="match status" value="1"/>
</dbReference>
<organism evidence="3 4">
    <name type="scientific">Halteria grandinella</name>
    <dbReference type="NCBI Taxonomy" id="5974"/>
    <lineage>
        <taxon>Eukaryota</taxon>
        <taxon>Sar</taxon>
        <taxon>Alveolata</taxon>
        <taxon>Ciliophora</taxon>
        <taxon>Intramacronucleata</taxon>
        <taxon>Spirotrichea</taxon>
        <taxon>Stichotrichia</taxon>
        <taxon>Sporadotrichida</taxon>
        <taxon>Halteriidae</taxon>
        <taxon>Halteria</taxon>
    </lineage>
</organism>
<feature type="compositionally biased region" description="Polar residues" evidence="1">
    <location>
        <begin position="223"/>
        <end position="233"/>
    </location>
</feature>
<feature type="region of interest" description="Disordered" evidence="1">
    <location>
        <begin position="695"/>
        <end position="714"/>
    </location>
</feature>
<feature type="compositionally biased region" description="Polar residues" evidence="1">
    <location>
        <begin position="89"/>
        <end position="107"/>
    </location>
</feature>
<dbReference type="Pfam" id="PF12872">
    <property type="entry name" value="OST-HTH"/>
    <property type="match status" value="1"/>
</dbReference>
<dbReference type="InterPro" id="IPR041966">
    <property type="entry name" value="LOTUS-like"/>
</dbReference>
<sequence>MNRLMLKLSTQLAGSTLLNNLKYRIWSHFIDQQLIYWMSQYQGRRSAASSHAASYQPAKGYTYGSGAAYTHSEEGAAFRKNKRRGGYEQSIQSNSGYMPRQQASSSTYEDEGLRSPHPSQKSEHFTYSVTSCNIESSSPSKQASNYIGAEKYQQSLGMDNDQASNHYYRQENHYAEDLSSDQYSRQQNAQRKQSQLYGNDSRHDQLYNSKISQTSNRRDSNLAPKNSQVSDSSFYAPEQGDWTTTQSSSKKKHQGQSHKHIHPSTLSKQQWVEEYEYTRHAAVKEHSTSYQGGATHSHQGATHNSSSQIYPTYPSSSYGQASRRIQGDRSQKVLAGRQVAQRSIKGNSYDIEKSHCQEGDHAAIPVWQQGVLEYRDYPEHFDELSELQSELFALAEEGDLLIEIEDLVEYLQSQSQTSSISQLNEQGLYDLLDYAEDQELIHLTRRNFGSLKALCFVSLNLGELSCESLAWVLQSLKRDEMCPTERAVQSRIKEAFSLKIGTTEWERIIQGIEKGQEQIMESSNCQTENALKENPFRFEVIEIEEDPAIGQMTKAIYPLGQQRWSGVDQKVDEIEEILYMELKSFLEEYFCQDWESAEQIQTYQEHHNQKVPRYSKKHQVFQTAQTIHSELNFSEVRAIPGGRYGCAQFIKICGPSTLRASSLGRLAQLVQHAVKEDVLRYHKTLLVWTAAVDKHKKKSPGGNSSKFGSPSKSAHQSAESKLNLVKSALIEILTENRSGMSLAQLPLFLRRKLQFTLDLNELGFPKLKDLILSMPERIKLELRGHNHPFACLVRQSPQRQVINQTASANIKQIVSDFEFMPIEKTQVAYQPKTADQNSCLKDLEGTIPVKETLLVKEDSTDNLGSATTQLEDKFNKLQLQEEVNDEANKNNASIMVACDAPQIFINQCLIPPNEVKKSGISPFEHDKNFHPIFQHAHTNQTGILGQGQQLQNVQITQFGQSQPYQHQSHFSGPIQPNFQEGIQRQYISGPHQQYRQYPYNMQNGQYIQNPSSHLQVPQQYHPHWSYYNANQFQPQMSHNNGVASHKINLLPQQMQQQYILQNSRMAPAPQSQFMQTHQNTQQHRFPIGGYGQVNSHNQYQSNRQAIGEVICTNNFANQGLKSAQEETLNFSMFHSQTQQDRSEGISRFSPCSAAYLEEDQAINQMSQFEPNLDMIEQLVSGDDDDIIYESKIISNSPSSVETQNTLPTNSMSKVSQLFRKSLSGEVKSPKKSNPNESVSFSEILSQASTNQSSWNQHRPDQSIFSNQQDQSNAAFQNGAPSYYQKSPAVPMNQYVLDEWVKTQSITSQSQSLSPIVPHQPDNEGGQYFFSNPNIWRNQIHTQQSYQQHYTNPNVSGGMR</sequence>
<dbReference type="Pfam" id="PF14418">
    <property type="entry name" value="OHA"/>
    <property type="match status" value="1"/>
</dbReference>
<dbReference type="InterPro" id="IPR025677">
    <property type="entry name" value="OST-HTH-assoc_dom"/>
</dbReference>
<feature type="compositionally biased region" description="Polar residues" evidence="1">
    <location>
        <begin position="180"/>
        <end position="198"/>
    </location>
</feature>
<protein>
    <recommendedName>
        <fullName evidence="2">HTH OST-type domain-containing protein</fullName>
    </recommendedName>
</protein>
<dbReference type="OrthoDB" id="406045at2759"/>
<keyword evidence="4" id="KW-1185">Reference proteome</keyword>
<gene>
    <name evidence="3" type="ORF">FGO68_gene7210</name>
</gene>
<proteinExistence type="predicted"/>
<evidence type="ECO:0000313" key="3">
    <source>
        <dbReference type="EMBL" id="TNV86896.1"/>
    </source>
</evidence>
<dbReference type="Gene3D" id="3.30.420.610">
    <property type="entry name" value="LOTUS domain-like"/>
    <property type="match status" value="1"/>
</dbReference>
<name>A0A8J8P3S4_HALGN</name>
<feature type="compositionally biased region" description="Polar residues" evidence="1">
    <location>
        <begin position="288"/>
        <end position="320"/>
    </location>
</feature>
<evidence type="ECO:0000256" key="1">
    <source>
        <dbReference type="SAM" id="MobiDB-lite"/>
    </source>
</evidence>
<accession>A0A8J8P3S4</accession>
<comment type="caution">
    <text evidence="3">The sequence shown here is derived from an EMBL/GenBank/DDBJ whole genome shotgun (WGS) entry which is preliminary data.</text>
</comment>
<feature type="compositionally biased region" description="Basic residues" evidence="1">
    <location>
        <begin position="249"/>
        <end position="262"/>
    </location>
</feature>